<dbReference type="CDD" id="cd17213">
    <property type="entry name" value="RA_PHLPP"/>
    <property type="match status" value="1"/>
</dbReference>
<feature type="compositionally biased region" description="Polar residues" evidence="4">
    <location>
        <begin position="1376"/>
        <end position="1389"/>
    </location>
</feature>
<dbReference type="GO" id="GO:0046872">
    <property type="term" value="F:metal ion binding"/>
    <property type="evidence" value="ECO:0007669"/>
    <property type="project" value="UniProtKB-KW"/>
</dbReference>
<evidence type="ECO:0000256" key="4">
    <source>
        <dbReference type="SAM" id="MobiDB-lite"/>
    </source>
</evidence>
<dbReference type="SUPFAM" id="SSF81606">
    <property type="entry name" value="PP2C-like"/>
    <property type="match status" value="1"/>
</dbReference>
<feature type="domain" description="PPM-type phosphatase" evidence="6">
    <location>
        <begin position="928"/>
        <end position="1176"/>
    </location>
</feature>
<feature type="region of interest" description="Disordered" evidence="4">
    <location>
        <begin position="1281"/>
        <end position="1302"/>
    </location>
</feature>
<feature type="region of interest" description="Disordered" evidence="4">
    <location>
        <begin position="1668"/>
        <end position="1688"/>
    </location>
</feature>
<feature type="region of interest" description="Disordered" evidence="4">
    <location>
        <begin position="1702"/>
        <end position="1829"/>
    </location>
</feature>
<organism evidence="7 8">
    <name type="scientific">Paralvinella palmiformis</name>
    <dbReference type="NCBI Taxonomy" id="53620"/>
    <lineage>
        <taxon>Eukaryota</taxon>
        <taxon>Metazoa</taxon>
        <taxon>Spiralia</taxon>
        <taxon>Lophotrochozoa</taxon>
        <taxon>Annelida</taxon>
        <taxon>Polychaeta</taxon>
        <taxon>Sedentaria</taxon>
        <taxon>Canalipalpata</taxon>
        <taxon>Terebellida</taxon>
        <taxon>Terebelliformia</taxon>
        <taxon>Alvinellidae</taxon>
        <taxon>Paralvinella</taxon>
    </lineage>
</organism>
<protein>
    <recommendedName>
        <fullName evidence="9">PH domain-containing protein</fullName>
    </recommendedName>
</protein>
<feature type="compositionally biased region" description="Polar residues" evidence="4">
    <location>
        <begin position="1354"/>
        <end position="1368"/>
    </location>
</feature>
<dbReference type="InterPro" id="IPR032675">
    <property type="entry name" value="LRR_dom_sf"/>
</dbReference>
<dbReference type="Proteomes" id="UP001208570">
    <property type="component" value="Unassembled WGS sequence"/>
</dbReference>
<dbReference type="PANTHER" id="PTHR48051:SF1">
    <property type="entry name" value="RAS SUPPRESSOR PROTEIN 1"/>
    <property type="match status" value="1"/>
</dbReference>
<dbReference type="PROSITE" id="PS51450">
    <property type="entry name" value="LRR"/>
    <property type="match status" value="1"/>
</dbReference>
<dbReference type="SMART" id="SM00332">
    <property type="entry name" value="PP2Cc"/>
    <property type="match status" value="1"/>
</dbReference>
<dbReference type="InterPro" id="IPR050216">
    <property type="entry name" value="LRR_domain-containing"/>
</dbReference>
<evidence type="ECO:0000313" key="8">
    <source>
        <dbReference type="Proteomes" id="UP001208570"/>
    </source>
</evidence>
<dbReference type="SMART" id="SM00364">
    <property type="entry name" value="LRR_BAC"/>
    <property type="match status" value="8"/>
</dbReference>
<name>A0AAD9JZX8_9ANNE</name>
<dbReference type="Gene3D" id="3.80.10.10">
    <property type="entry name" value="Ribonuclease Inhibitor"/>
    <property type="match status" value="3"/>
</dbReference>
<dbReference type="InterPro" id="IPR011993">
    <property type="entry name" value="PH-like_dom_sf"/>
</dbReference>
<feature type="compositionally biased region" description="Polar residues" evidence="4">
    <location>
        <begin position="1702"/>
        <end position="1713"/>
    </location>
</feature>
<dbReference type="SMART" id="SM00233">
    <property type="entry name" value="PH"/>
    <property type="match status" value="1"/>
</dbReference>
<reference evidence="7" key="1">
    <citation type="journal article" date="2023" name="Mol. Biol. Evol.">
        <title>Third-Generation Sequencing Reveals the Adaptive Role of the Epigenome in Three Deep-Sea Polychaetes.</title>
        <authorList>
            <person name="Perez M."/>
            <person name="Aroh O."/>
            <person name="Sun Y."/>
            <person name="Lan Y."/>
            <person name="Juniper S.K."/>
            <person name="Young C.R."/>
            <person name="Angers B."/>
            <person name="Qian P.Y."/>
        </authorList>
    </citation>
    <scope>NUCLEOTIDE SEQUENCE</scope>
    <source>
        <strain evidence="7">P08H-3</strain>
    </source>
</reference>
<dbReference type="SUPFAM" id="SSF52058">
    <property type="entry name" value="L domain-like"/>
    <property type="match status" value="1"/>
</dbReference>
<gene>
    <name evidence="7" type="ORF">LSH36_102g01022</name>
</gene>
<feature type="region of interest" description="Disordered" evidence="4">
    <location>
        <begin position="31"/>
        <end position="69"/>
    </location>
</feature>
<dbReference type="InterPro" id="IPR055071">
    <property type="entry name" value="RA_PHLPP-like"/>
</dbReference>
<sequence length="1842" mass="206273">MTSEEAWKMGPVSWFTVHAACVAMESSVGTRESAGQISNGSNLSGSSSSGGSMEGEENEINNNPDMRERRDRTEAWWSINKYLNSKNITHQSAKFSLTGNRVFGNQREEVWDLSDSLMELYEAIQRKEGAGLQQLKRTRTDPTNLHVDINDWLSKDISHGFIRVYAPDMTNFLNSRLIPVTLSTTVQQVTHSLGLSMNSLHVQLNGDIIRRMDTYEHPLVIQNDYLNGLGFDDITRIQEEGVKQELGYLIRFYSGKPMMDSTFSRNQLQAFLEIKKGGVLQNWIQRLCVLSGTRLLIYKDKYKRTAPHVIQLAQGSVEDARLKGRDFCLRLTSTLNGERIIFLTFSTESEYNRWFKKCKKATDKLPTSADLSNCHLEFLPENIFVNDQLSMLNLRHNILKERPIEEDIFIIGWLDDLSKFTRLRSLNLADNSLLTFPLSVCQIGTLVELNIASNKLEEIPPDVADLTNLQALHIHNNHLTSLPDEMIQLRKLFILVLAFNRFSSVPPVVAQMTNIRVSEIENIIMAGNCIDHIPSETLMEMKYAKKVDLRMNQLTLLGSETMKFSVLEHLTHLDIRDNQVHDLDIRLLKTLEYLNCERNDMVLLKLNGLQLKNLFASQNCLESIHINPKPEYLYQIDLSYNQLRQLPDWLSDCFFLQKINVAFNLLTELPARLFIDAQKLKVLKADHNHLRSLPTEVDVTMIEEVYVHHNLLGYLPDEFFINSNKLRVFNASKNRLIALPPVNPVQDLNKLQELYLTCNSLGDSSLEVISGFSRLKVLHIAHNEIHNISDRHIQQLELLQELNISGNELRSLPKGLGALSKLVILRAHSNVLSSLPDFHKAKSLRVLDVGHNQLYNVSVTNLMASQLNLLDMSLNTQLKVDPKEFKSVKNRKSICLVDATGQNRSLPGLKRQSKSYEEDEMDANIPWKVGFSETSGIRNKLCVGTLKLPKFRGEDDSLFAMFDGGHNNEVPKILTEKLPDIMKAELGHNKTEHKYMKYAILTAHRSLKATGQKLGASGVVLHIERVARDKMNMFNLFLGNVGDVEVVLCRHSEALVLTRKFVTQEDPTECERVQQSDGIITEDSKVNGVSKNTRMLGCAFLYPHIIPMPYTCEVNLRNDDEFLIVANKGLWKYITYGHAVEEVYEIGNPVVAAKHLQDLAQGYGSKENISVLVIRLNTDREPSLGRLRPRQQEMSIDDVEAAAKHDAIRAKNIAHISALKDRSNQKRSPTEQKHHKVELILEKPNKGFVPPTSDSLSFVGQADGSTDTLTMENVDRHCARTSETDAGSGQVHKLSSGNGHVDENVITGLRKSAEFSDRSSATIRHSTASSIKYVELVRSPAGSIHDGDTESVHIKTNQSDSNKNNNDASVPHSFSKAATRSSHNSVNYGMSNGSTNNFILARSPLGNRLLSDDVIPAQKPDALLTEDVNQTSVLSLNSELDQPNEGSPSMEALPGLPHNKDLRPLPNQRFVKKNAAQEWEILLQRRLSSDVKDKELKQIGSIMSSGDLNSEKLGNSTKSMKQPSMHNLKDSDMVLMESIGKNKGKRVGMAANIDEDASDGRSSHHGNVLKPGSMQAKDSSLNHTWFVKSRDPSPAPRMKPATVKREYIKVKSTAPGDGVVHKLQETNEEKLANVRSRIAMFENLKKSDRSPVEPEESRRMFFSPLRSTPKPAVNIPPRRCFSPPPNIIAGTRDIEVKYAQTANSTQKNEQPNVVQPGRLVQRPSSAKTVILHQTSPPKEMRTTTQGLSSPTSPPGVSSRRQLPAPPQHNKSPTRKTTTSAAGNERTHCGSVESDLYSKVKRVKKDSPASPVGHPKSTALPSSDGGLSVEKATVADVVEVSYL</sequence>
<feature type="compositionally biased region" description="Polar residues" evidence="4">
    <location>
        <begin position="1722"/>
        <end position="1760"/>
    </location>
</feature>
<evidence type="ECO:0000256" key="2">
    <source>
        <dbReference type="ARBA" id="ARBA00022723"/>
    </source>
</evidence>
<evidence type="ECO:0000259" key="5">
    <source>
        <dbReference type="PROSITE" id="PS50003"/>
    </source>
</evidence>
<dbReference type="SUPFAM" id="SSF52047">
    <property type="entry name" value="RNI-like"/>
    <property type="match status" value="1"/>
</dbReference>
<keyword evidence="3" id="KW-0677">Repeat</keyword>
<comment type="caution">
    <text evidence="7">The sequence shown here is derived from an EMBL/GenBank/DDBJ whole genome shotgun (WGS) entry which is preliminary data.</text>
</comment>
<dbReference type="InterPro" id="IPR036457">
    <property type="entry name" value="PPM-type-like_dom_sf"/>
</dbReference>
<evidence type="ECO:0000256" key="3">
    <source>
        <dbReference type="ARBA" id="ARBA00022737"/>
    </source>
</evidence>
<dbReference type="CDD" id="cd00143">
    <property type="entry name" value="PP2Cc"/>
    <property type="match status" value="1"/>
</dbReference>
<dbReference type="Pfam" id="PF23010">
    <property type="entry name" value="RA_3"/>
    <property type="match status" value="1"/>
</dbReference>
<dbReference type="EMBL" id="JAODUP010000102">
    <property type="protein sequence ID" value="KAK2162164.1"/>
    <property type="molecule type" value="Genomic_DNA"/>
</dbReference>
<dbReference type="CDD" id="cd00821">
    <property type="entry name" value="PH"/>
    <property type="match status" value="1"/>
</dbReference>
<feature type="compositionally biased region" description="Low complexity" evidence="4">
    <location>
        <begin position="38"/>
        <end position="51"/>
    </location>
</feature>
<dbReference type="PANTHER" id="PTHR48051">
    <property type="match status" value="1"/>
</dbReference>
<keyword evidence="2" id="KW-0479">Metal-binding</keyword>
<evidence type="ECO:0008006" key="9">
    <source>
        <dbReference type="Google" id="ProtNLM"/>
    </source>
</evidence>
<keyword evidence="8" id="KW-1185">Reference proteome</keyword>
<dbReference type="PROSITE" id="PS51746">
    <property type="entry name" value="PPM_2"/>
    <property type="match status" value="1"/>
</dbReference>
<keyword evidence="1" id="KW-0433">Leucine-rich repeat</keyword>
<proteinExistence type="predicted"/>
<evidence type="ECO:0000313" key="7">
    <source>
        <dbReference type="EMBL" id="KAK2162164.1"/>
    </source>
</evidence>
<dbReference type="Gene3D" id="3.60.40.10">
    <property type="entry name" value="PPM-type phosphatase domain"/>
    <property type="match status" value="1"/>
</dbReference>
<feature type="compositionally biased region" description="Polar residues" evidence="4">
    <location>
        <begin position="1768"/>
        <end position="1781"/>
    </location>
</feature>
<accession>A0AAD9JZX8</accession>
<dbReference type="Pfam" id="PF13855">
    <property type="entry name" value="LRR_8"/>
    <property type="match status" value="2"/>
</dbReference>
<dbReference type="InterPro" id="IPR001849">
    <property type="entry name" value="PH_domain"/>
</dbReference>
<dbReference type="GO" id="GO:0005737">
    <property type="term" value="C:cytoplasm"/>
    <property type="evidence" value="ECO:0007669"/>
    <property type="project" value="TreeGrafter"/>
</dbReference>
<dbReference type="InterPro" id="IPR001932">
    <property type="entry name" value="PPM-type_phosphatase-like_dom"/>
</dbReference>
<evidence type="ECO:0000259" key="6">
    <source>
        <dbReference type="PROSITE" id="PS51746"/>
    </source>
</evidence>
<dbReference type="InterPro" id="IPR001611">
    <property type="entry name" value="Leu-rich_rpt"/>
</dbReference>
<dbReference type="Pfam" id="PF00169">
    <property type="entry name" value="PH"/>
    <property type="match status" value="1"/>
</dbReference>
<dbReference type="PROSITE" id="PS50003">
    <property type="entry name" value="PH_DOMAIN"/>
    <property type="match status" value="1"/>
</dbReference>
<dbReference type="SUPFAM" id="SSF50729">
    <property type="entry name" value="PH domain-like"/>
    <property type="match status" value="1"/>
</dbReference>
<dbReference type="Gene3D" id="2.30.29.30">
    <property type="entry name" value="Pleckstrin-homology domain (PH domain)/Phosphotyrosine-binding domain (PTB)"/>
    <property type="match status" value="1"/>
</dbReference>
<feature type="region of interest" description="Disordered" evidence="4">
    <location>
        <begin position="1342"/>
        <end position="1389"/>
    </location>
</feature>
<dbReference type="InterPro" id="IPR003591">
    <property type="entry name" value="Leu-rich_rpt_typical-subtyp"/>
</dbReference>
<feature type="domain" description="PH" evidence="5">
    <location>
        <begin position="265"/>
        <end position="363"/>
    </location>
</feature>
<evidence type="ECO:0000256" key="1">
    <source>
        <dbReference type="ARBA" id="ARBA00022614"/>
    </source>
</evidence>
<dbReference type="Pfam" id="PF00481">
    <property type="entry name" value="PP2C"/>
    <property type="match status" value="1"/>
</dbReference>
<dbReference type="SMART" id="SM00369">
    <property type="entry name" value="LRR_TYP"/>
    <property type="match status" value="10"/>
</dbReference>